<name>A0A127K001_9BURK</name>
<comment type="subcellular location">
    <subcellularLocation>
        <location evidence="1">Cell membrane</location>
        <topology evidence="1">Multi-pass membrane protein</topology>
    </subcellularLocation>
</comment>
<feature type="transmembrane region" description="Helical" evidence="6">
    <location>
        <begin position="163"/>
        <end position="182"/>
    </location>
</feature>
<evidence type="ECO:0000256" key="4">
    <source>
        <dbReference type="ARBA" id="ARBA00022989"/>
    </source>
</evidence>
<dbReference type="PATRIC" id="fig|94132.3.peg.3542"/>
<evidence type="ECO:0000256" key="5">
    <source>
        <dbReference type="ARBA" id="ARBA00023136"/>
    </source>
</evidence>
<dbReference type="InterPro" id="IPR001851">
    <property type="entry name" value="ABC_transp_permease"/>
</dbReference>
<sequence length="320" mass="33814">MLQLRQRERWSAAEIAFWIALVAVYFVFPKNLLFASQILISGLFALSLDLILGYAGIVTLGHAAFFGIGAYTAGLLAVHGVRDPLAGLAAAACAGAFAGRLTSFPVLRGSDLARLMITLGIGLLLYEAANRATALTGGVDGLQGVEIGPVLGLFAFDLKGRVAYAYVLGVVFVLFVLVRALMVSPYGLTLACIRENPKRAQAIGVPIGARLGNVYTFSALLAAVAGALLTQTTQFVGIDTLGFQRSADVLVMLIVGGTARLYGGFVGAAVFLIAQDRLADLNPVYWLFWLGILLIVSTLYLEGGVVGGLRHLAARVRGRR</sequence>
<protein>
    <submittedName>
        <fullName evidence="7">ABC transporter permease</fullName>
    </submittedName>
</protein>
<dbReference type="CDD" id="cd06581">
    <property type="entry name" value="TM_PBP1_LivM_like"/>
    <property type="match status" value="1"/>
</dbReference>
<keyword evidence="5 6" id="KW-0472">Membrane</keyword>
<dbReference type="PANTHER" id="PTHR30482">
    <property type="entry name" value="HIGH-AFFINITY BRANCHED-CHAIN AMINO ACID TRANSPORT SYSTEM PERMEASE"/>
    <property type="match status" value="1"/>
</dbReference>
<evidence type="ECO:0000256" key="6">
    <source>
        <dbReference type="SAM" id="Phobius"/>
    </source>
</evidence>
<keyword evidence="4 6" id="KW-1133">Transmembrane helix</keyword>
<dbReference type="EMBL" id="CP010951">
    <property type="protein sequence ID" value="AMO25536.1"/>
    <property type="molecule type" value="Genomic_DNA"/>
</dbReference>
<feature type="transmembrane region" description="Helical" evidence="6">
    <location>
        <begin position="214"/>
        <end position="237"/>
    </location>
</feature>
<keyword evidence="2" id="KW-1003">Cell membrane</keyword>
<feature type="transmembrane region" description="Helical" evidence="6">
    <location>
        <begin position="249"/>
        <end position="274"/>
    </location>
</feature>
<dbReference type="GO" id="GO:0015658">
    <property type="term" value="F:branched-chain amino acid transmembrane transporter activity"/>
    <property type="evidence" value="ECO:0007669"/>
    <property type="project" value="InterPro"/>
</dbReference>
<organism evidence="7 8">
    <name type="scientific">Ramlibacter tataouinensis</name>
    <dbReference type="NCBI Taxonomy" id="94132"/>
    <lineage>
        <taxon>Bacteria</taxon>
        <taxon>Pseudomonadati</taxon>
        <taxon>Pseudomonadota</taxon>
        <taxon>Betaproteobacteria</taxon>
        <taxon>Burkholderiales</taxon>
        <taxon>Comamonadaceae</taxon>
        <taxon>Ramlibacter</taxon>
    </lineage>
</organism>
<dbReference type="InterPro" id="IPR043428">
    <property type="entry name" value="LivM-like"/>
</dbReference>
<evidence type="ECO:0000256" key="3">
    <source>
        <dbReference type="ARBA" id="ARBA00022692"/>
    </source>
</evidence>
<feature type="transmembrane region" description="Helical" evidence="6">
    <location>
        <begin position="59"/>
        <end position="79"/>
    </location>
</feature>
<accession>A0A127K001</accession>
<dbReference type="PANTHER" id="PTHR30482:SF17">
    <property type="entry name" value="ABC TRANSPORTER ATP-BINDING PROTEIN"/>
    <property type="match status" value="1"/>
</dbReference>
<evidence type="ECO:0000256" key="2">
    <source>
        <dbReference type="ARBA" id="ARBA00022475"/>
    </source>
</evidence>
<dbReference type="GO" id="GO:0005886">
    <property type="term" value="C:plasma membrane"/>
    <property type="evidence" value="ECO:0007669"/>
    <property type="project" value="UniProtKB-SubCell"/>
</dbReference>
<evidence type="ECO:0000313" key="7">
    <source>
        <dbReference type="EMBL" id="AMO25536.1"/>
    </source>
</evidence>
<gene>
    <name evidence="7" type="ORF">UC35_17345</name>
</gene>
<feature type="transmembrane region" description="Helical" evidence="6">
    <location>
        <begin position="85"/>
        <end position="107"/>
    </location>
</feature>
<feature type="transmembrane region" description="Helical" evidence="6">
    <location>
        <begin position="286"/>
        <end position="309"/>
    </location>
</feature>
<dbReference type="Pfam" id="PF02653">
    <property type="entry name" value="BPD_transp_2"/>
    <property type="match status" value="1"/>
</dbReference>
<reference evidence="7 8" key="1">
    <citation type="journal article" date="2014" name="Int. J. Syst. Evol. Microbiol.">
        <title>Ramlibacter solisilvae sp. nov., isolated from forest soil, and emended description of the genus Ramlibacter.</title>
        <authorList>
            <person name="Lee H.J."/>
            <person name="Lee S.H."/>
            <person name="Lee S.S."/>
            <person name="Lee J.S."/>
            <person name="Kim Y."/>
            <person name="Kim S.C."/>
            <person name="Jeon C.O."/>
        </authorList>
    </citation>
    <scope>NUCLEOTIDE SEQUENCE [LARGE SCALE GENOMIC DNA]</scope>
    <source>
        <strain evidence="7 8">5-10</strain>
    </source>
</reference>
<evidence type="ECO:0000256" key="1">
    <source>
        <dbReference type="ARBA" id="ARBA00004651"/>
    </source>
</evidence>
<dbReference type="AlphaFoldDB" id="A0A127K001"/>
<feature type="transmembrane region" description="Helical" evidence="6">
    <location>
        <begin position="12"/>
        <end position="28"/>
    </location>
</feature>
<proteinExistence type="predicted"/>
<dbReference type="Proteomes" id="UP000070433">
    <property type="component" value="Chromosome"/>
</dbReference>
<keyword evidence="3 6" id="KW-0812">Transmembrane</keyword>
<keyword evidence="8" id="KW-1185">Reference proteome</keyword>
<evidence type="ECO:0000313" key="8">
    <source>
        <dbReference type="Proteomes" id="UP000070433"/>
    </source>
</evidence>